<protein>
    <submittedName>
        <fullName evidence="3">Uncharacterized membrane protein</fullName>
    </submittedName>
</protein>
<feature type="transmembrane region" description="Helical" evidence="1">
    <location>
        <begin position="15"/>
        <end position="36"/>
    </location>
</feature>
<sequence length="394" mass="44387">MEYLFPFFIDCLNLLLRWTHLIVGIAWIGASFYFVWLDNSLHAPKDSHLKELGVSGELWAVHGGGFYNPQKYAVAPKVIPNNLHWFYWEAYSTWLSGIALFTVSYLANAKVMLVDARVADISGNVAILAALAYLTVGWLIYNQLCKFYGVGAKADKKVAISIFIYIIIATWIACHIFSGRAAFLMTGAMIATIMAANVFFWIIPGQKTVIASIKAGESPDPIHGMIGKQRSVHNTFFTLPVLFCMISNHYSLTYQAKDNWLVLVLIMTSGALIRYFFVSRHKNKPSYVSLSIGLLLLILCFWKIAPPKPVETVALKPPTIEKVESIIQERCVVCHNNQIANKNIRLNERQLIEDQAGLIHQQVVVTKIMPMGNATNITDEERNLIDLWFQSKSK</sequence>
<keyword evidence="1" id="KW-0472">Membrane</keyword>
<feature type="transmembrane region" description="Helical" evidence="1">
    <location>
        <begin position="184"/>
        <end position="203"/>
    </location>
</feature>
<feature type="transmembrane region" description="Helical" evidence="1">
    <location>
        <begin position="260"/>
        <end position="278"/>
    </location>
</feature>
<name>A0A1W2BC55_9BURK</name>
<dbReference type="InterPro" id="IPR010389">
    <property type="entry name" value="Urate_ox_N"/>
</dbReference>
<feature type="transmembrane region" description="Helical" evidence="1">
    <location>
        <begin position="121"/>
        <end position="141"/>
    </location>
</feature>
<proteinExistence type="predicted"/>
<feature type="transmembrane region" description="Helical" evidence="1">
    <location>
        <begin position="235"/>
        <end position="254"/>
    </location>
</feature>
<keyword evidence="1" id="KW-0812">Transmembrane</keyword>
<feature type="transmembrane region" description="Helical" evidence="1">
    <location>
        <begin position="86"/>
        <end position="109"/>
    </location>
</feature>
<feature type="transmembrane region" description="Helical" evidence="1">
    <location>
        <begin position="162"/>
        <end position="178"/>
    </location>
</feature>
<keyword evidence="4" id="KW-1185">Reference proteome</keyword>
<dbReference type="Pfam" id="PF06181">
    <property type="entry name" value="Urate_ox_N"/>
    <property type="match status" value="1"/>
</dbReference>
<accession>A0A1W2BC55</accession>
<dbReference type="OrthoDB" id="9787495at2"/>
<evidence type="ECO:0000259" key="2">
    <source>
        <dbReference type="Pfam" id="PF06181"/>
    </source>
</evidence>
<dbReference type="EMBL" id="FWXJ01000012">
    <property type="protein sequence ID" value="SMC70545.1"/>
    <property type="molecule type" value="Genomic_DNA"/>
</dbReference>
<dbReference type="AlphaFoldDB" id="A0A1W2BC55"/>
<feature type="transmembrane region" description="Helical" evidence="1">
    <location>
        <begin position="287"/>
        <end position="305"/>
    </location>
</feature>
<gene>
    <name evidence="3" type="ORF">SAMN06296008_11254</name>
</gene>
<evidence type="ECO:0000313" key="4">
    <source>
        <dbReference type="Proteomes" id="UP000192708"/>
    </source>
</evidence>
<dbReference type="Proteomes" id="UP000192708">
    <property type="component" value="Unassembled WGS sequence"/>
</dbReference>
<evidence type="ECO:0000313" key="3">
    <source>
        <dbReference type="EMBL" id="SMC70545.1"/>
    </source>
</evidence>
<dbReference type="RefSeq" id="WP_084284812.1">
    <property type="nucleotide sequence ID" value="NZ_FWXJ01000012.1"/>
</dbReference>
<evidence type="ECO:0000256" key="1">
    <source>
        <dbReference type="SAM" id="Phobius"/>
    </source>
</evidence>
<organism evidence="3 4">
    <name type="scientific">Polynucleobacter kasalickyi</name>
    <dbReference type="NCBI Taxonomy" id="1938817"/>
    <lineage>
        <taxon>Bacteria</taxon>
        <taxon>Pseudomonadati</taxon>
        <taxon>Pseudomonadota</taxon>
        <taxon>Betaproteobacteria</taxon>
        <taxon>Burkholderiales</taxon>
        <taxon>Burkholderiaceae</taxon>
        <taxon>Polynucleobacter</taxon>
    </lineage>
</organism>
<reference evidence="3 4" key="1">
    <citation type="submission" date="2017-04" db="EMBL/GenBank/DDBJ databases">
        <authorList>
            <person name="Afonso C.L."/>
            <person name="Miller P.J."/>
            <person name="Scott M.A."/>
            <person name="Spackman E."/>
            <person name="Goraichik I."/>
            <person name="Dimitrov K.M."/>
            <person name="Suarez D.L."/>
            <person name="Swayne D.E."/>
        </authorList>
    </citation>
    <scope>NUCLEOTIDE SEQUENCE [LARGE SCALE GENOMIC DNA]</scope>
    <source>
        <strain evidence="3 4">VK13</strain>
    </source>
</reference>
<dbReference type="STRING" id="1938817.SAMN06296008_11254"/>
<keyword evidence="1" id="KW-1133">Transmembrane helix</keyword>
<feature type="domain" description="Urate oxidase N-terminal" evidence="2">
    <location>
        <begin position="8"/>
        <end position="302"/>
    </location>
</feature>